<name>A0ABS5G8Y2_9BRAD</name>
<dbReference type="Gene3D" id="2.40.160.20">
    <property type="match status" value="1"/>
</dbReference>
<dbReference type="Proteomes" id="UP001314635">
    <property type="component" value="Unassembled WGS sequence"/>
</dbReference>
<reference evidence="8" key="1">
    <citation type="journal article" date="2021" name="ISME J.">
        <title>Evolutionary origin and ecological implication of a unique nif island in free-living Bradyrhizobium lineages.</title>
        <authorList>
            <person name="Tao J."/>
        </authorList>
    </citation>
    <scope>NUCLEOTIDE SEQUENCE [LARGE SCALE GENOMIC DNA]</scope>
    <source>
        <strain evidence="8">SZCCT0094</strain>
    </source>
</reference>
<keyword evidence="4" id="KW-0998">Cell outer membrane</keyword>
<comment type="similarity">
    <text evidence="5">Belongs to the Omp25/RopB family.</text>
</comment>
<evidence type="ECO:0000256" key="4">
    <source>
        <dbReference type="ARBA" id="ARBA00023237"/>
    </source>
</evidence>
<dbReference type="PANTHER" id="PTHR34001">
    <property type="entry name" value="BLL7405 PROTEIN"/>
    <property type="match status" value="1"/>
</dbReference>
<evidence type="ECO:0000259" key="6">
    <source>
        <dbReference type="Pfam" id="PF13505"/>
    </source>
</evidence>
<dbReference type="InterPro" id="IPR051692">
    <property type="entry name" value="OMP-like"/>
</dbReference>
<keyword evidence="2" id="KW-0732">Signal</keyword>
<dbReference type="InterPro" id="IPR011250">
    <property type="entry name" value="OMP/PagP_B-barrel"/>
</dbReference>
<dbReference type="SUPFAM" id="SSF56925">
    <property type="entry name" value="OMPA-like"/>
    <property type="match status" value="1"/>
</dbReference>
<comment type="caution">
    <text evidence="7">The sequence shown here is derived from an EMBL/GenBank/DDBJ whole genome shotgun (WGS) entry which is preliminary data.</text>
</comment>
<protein>
    <submittedName>
        <fullName evidence="7">Porin family protein</fullName>
    </submittedName>
</protein>
<evidence type="ECO:0000313" key="7">
    <source>
        <dbReference type="EMBL" id="MBR1137797.1"/>
    </source>
</evidence>
<dbReference type="PANTHER" id="PTHR34001:SF3">
    <property type="entry name" value="BLL7405 PROTEIN"/>
    <property type="match status" value="1"/>
</dbReference>
<dbReference type="RefSeq" id="WP_172236917.1">
    <property type="nucleotide sequence ID" value="NZ_JABFDP010000013.1"/>
</dbReference>
<evidence type="ECO:0000256" key="2">
    <source>
        <dbReference type="ARBA" id="ARBA00022729"/>
    </source>
</evidence>
<keyword evidence="3" id="KW-0472">Membrane</keyword>
<comment type="subcellular location">
    <subcellularLocation>
        <location evidence="1">Cell outer membrane</location>
    </subcellularLocation>
</comment>
<accession>A0ABS5G8Y2</accession>
<evidence type="ECO:0000313" key="8">
    <source>
        <dbReference type="Proteomes" id="UP001314635"/>
    </source>
</evidence>
<dbReference type="Pfam" id="PF13505">
    <property type="entry name" value="OMP_b-brl"/>
    <property type="match status" value="1"/>
</dbReference>
<sequence>MAADLAARPAKTSAVVVPQISPVRSWTGLYVGGHLGGEFSGASGAFGRESRFLGGLQFGADYQFAPNWVLGAEGQYSWLAGNGQTSTLGRRELTRDRNGIGALTGRLGYTWGAGLLYVKGGYAYQDTSYGVRSRAGAPVAFAVRDNKSGYTVGAGLEYMLAPNWSTKLEYQYYDFGTARFVAPSPGRLVRNGTFDSTLHTVSVGVNYRF</sequence>
<proteinExistence type="inferred from homology"/>
<organism evidence="7 8">
    <name type="scientific">Bradyrhizobium denitrificans</name>
    <dbReference type="NCBI Taxonomy" id="2734912"/>
    <lineage>
        <taxon>Bacteria</taxon>
        <taxon>Pseudomonadati</taxon>
        <taxon>Pseudomonadota</taxon>
        <taxon>Alphaproteobacteria</taxon>
        <taxon>Hyphomicrobiales</taxon>
        <taxon>Nitrobacteraceae</taxon>
        <taxon>Bradyrhizobium</taxon>
    </lineage>
</organism>
<evidence type="ECO:0000256" key="1">
    <source>
        <dbReference type="ARBA" id="ARBA00004442"/>
    </source>
</evidence>
<evidence type="ECO:0000256" key="5">
    <source>
        <dbReference type="ARBA" id="ARBA00038306"/>
    </source>
</evidence>
<keyword evidence="8" id="KW-1185">Reference proteome</keyword>
<gene>
    <name evidence="7" type="ORF">JQ619_18665</name>
</gene>
<feature type="domain" description="Outer membrane protein beta-barrel" evidence="6">
    <location>
        <begin position="24"/>
        <end position="209"/>
    </location>
</feature>
<dbReference type="EMBL" id="JAFCLK010000016">
    <property type="protein sequence ID" value="MBR1137797.1"/>
    <property type="molecule type" value="Genomic_DNA"/>
</dbReference>
<evidence type="ECO:0000256" key="3">
    <source>
        <dbReference type="ARBA" id="ARBA00023136"/>
    </source>
</evidence>
<dbReference type="InterPro" id="IPR027385">
    <property type="entry name" value="Beta-barrel_OMP"/>
</dbReference>